<feature type="domain" description="Fe2OG dioxygenase" evidence="7">
    <location>
        <begin position="96"/>
        <end position="198"/>
    </location>
</feature>
<dbReference type="EMBL" id="FOGB01000002">
    <property type="protein sequence ID" value="SEQ29557.1"/>
    <property type="molecule type" value="Genomic_DNA"/>
</dbReference>
<name>A0A1H9EVF1_9GAMM</name>
<dbReference type="PANTHER" id="PTHR12907">
    <property type="entry name" value="EGL NINE HOMOLOG-RELATED"/>
    <property type="match status" value="1"/>
</dbReference>
<dbReference type="STRING" id="355243.SAMN03080615_01089"/>
<dbReference type="PROSITE" id="PS51471">
    <property type="entry name" value="FE2OG_OXY"/>
    <property type="match status" value="1"/>
</dbReference>
<accession>A0A1H9EVF1</accession>
<comment type="cofactor">
    <cofactor evidence="1">
        <name>L-ascorbate</name>
        <dbReference type="ChEBI" id="CHEBI:38290"/>
    </cofactor>
</comment>
<dbReference type="Gene3D" id="2.60.120.620">
    <property type="entry name" value="q2cbj1_9rhob like domain"/>
    <property type="match status" value="1"/>
</dbReference>
<sequence length="210" mass="24329">MSSSELFDRIAHEIYQQGYCVIRQALPEKLGMALAREVRTLPDDRFSRAGIGRQADYQNVEAIRRDEICWIDNSTPAGQEWLLWTDGLKQALNRRLFLGLFSFESHYAHYREGDFYKVHLDAFRGQQNRVLTVVTYLNPDWTDNDGGELLIYPEKSGVPLLTVQPEFGTLVVFLSEEFPHEVLPARADRYSIAGWYRINTSDRNRVDPEL</sequence>
<dbReference type="InterPro" id="IPR006620">
    <property type="entry name" value="Pro_4_hyd_alph"/>
</dbReference>
<keyword evidence="9" id="KW-1185">Reference proteome</keyword>
<keyword evidence="4" id="KW-0223">Dioxygenase</keyword>
<dbReference type="GO" id="GO:0071456">
    <property type="term" value="P:cellular response to hypoxia"/>
    <property type="evidence" value="ECO:0007669"/>
    <property type="project" value="TreeGrafter"/>
</dbReference>
<evidence type="ECO:0000313" key="9">
    <source>
        <dbReference type="Proteomes" id="UP000198749"/>
    </source>
</evidence>
<dbReference type="AlphaFoldDB" id="A0A1H9EVF1"/>
<dbReference type="Pfam" id="PF13640">
    <property type="entry name" value="2OG-FeII_Oxy_3"/>
    <property type="match status" value="1"/>
</dbReference>
<evidence type="ECO:0000256" key="5">
    <source>
        <dbReference type="ARBA" id="ARBA00023002"/>
    </source>
</evidence>
<keyword evidence="3" id="KW-0847">Vitamin C</keyword>
<evidence type="ECO:0000256" key="4">
    <source>
        <dbReference type="ARBA" id="ARBA00022964"/>
    </source>
</evidence>
<evidence type="ECO:0000256" key="1">
    <source>
        <dbReference type="ARBA" id="ARBA00001961"/>
    </source>
</evidence>
<reference evidence="9" key="1">
    <citation type="submission" date="2016-10" db="EMBL/GenBank/DDBJ databases">
        <authorList>
            <person name="Varghese N."/>
            <person name="Submissions S."/>
        </authorList>
    </citation>
    <scope>NUCLEOTIDE SEQUENCE [LARGE SCALE GENOMIC DNA]</scope>
    <source>
        <strain evidence="9">DSM 18887</strain>
    </source>
</reference>
<evidence type="ECO:0000259" key="7">
    <source>
        <dbReference type="PROSITE" id="PS51471"/>
    </source>
</evidence>
<dbReference type="InterPro" id="IPR005123">
    <property type="entry name" value="Oxoglu/Fe-dep_dioxygenase_dom"/>
</dbReference>
<dbReference type="InterPro" id="IPR051559">
    <property type="entry name" value="HIF_prolyl_hydroxylases"/>
</dbReference>
<proteinExistence type="predicted"/>
<evidence type="ECO:0000256" key="6">
    <source>
        <dbReference type="ARBA" id="ARBA00023004"/>
    </source>
</evidence>
<evidence type="ECO:0000313" key="8">
    <source>
        <dbReference type="EMBL" id="SEQ29557.1"/>
    </source>
</evidence>
<dbReference type="InterPro" id="IPR044862">
    <property type="entry name" value="Pro_4_hyd_alph_FE2OG_OXY"/>
</dbReference>
<keyword evidence="2" id="KW-0479">Metal-binding</keyword>
<dbReference type="GO" id="GO:0008198">
    <property type="term" value="F:ferrous iron binding"/>
    <property type="evidence" value="ECO:0007669"/>
    <property type="project" value="TreeGrafter"/>
</dbReference>
<keyword evidence="5" id="KW-0560">Oxidoreductase</keyword>
<protein>
    <submittedName>
        <fullName evidence="8">SM-20-related protein</fullName>
    </submittedName>
</protein>
<evidence type="ECO:0000256" key="2">
    <source>
        <dbReference type="ARBA" id="ARBA00022723"/>
    </source>
</evidence>
<dbReference type="GO" id="GO:0031543">
    <property type="term" value="F:peptidyl-proline dioxygenase activity"/>
    <property type="evidence" value="ECO:0007669"/>
    <property type="project" value="TreeGrafter"/>
</dbReference>
<dbReference type="GO" id="GO:0031418">
    <property type="term" value="F:L-ascorbic acid binding"/>
    <property type="evidence" value="ECO:0007669"/>
    <property type="project" value="UniProtKB-KW"/>
</dbReference>
<keyword evidence="6" id="KW-0408">Iron</keyword>
<dbReference type="PANTHER" id="PTHR12907:SF26">
    <property type="entry name" value="HIF PROLYL HYDROXYLASE, ISOFORM C"/>
    <property type="match status" value="1"/>
</dbReference>
<evidence type="ECO:0000256" key="3">
    <source>
        <dbReference type="ARBA" id="ARBA00022896"/>
    </source>
</evidence>
<dbReference type="SMART" id="SM00702">
    <property type="entry name" value="P4Hc"/>
    <property type="match status" value="1"/>
</dbReference>
<gene>
    <name evidence="8" type="ORF">SAMN03080615_01089</name>
</gene>
<dbReference type="Proteomes" id="UP000198749">
    <property type="component" value="Unassembled WGS sequence"/>
</dbReference>
<organism evidence="8 9">
    <name type="scientific">Amphritea atlantica</name>
    <dbReference type="NCBI Taxonomy" id="355243"/>
    <lineage>
        <taxon>Bacteria</taxon>
        <taxon>Pseudomonadati</taxon>
        <taxon>Pseudomonadota</taxon>
        <taxon>Gammaproteobacteria</taxon>
        <taxon>Oceanospirillales</taxon>
        <taxon>Oceanospirillaceae</taxon>
        <taxon>Amphritea</taxon>
    </lineage>
</organism>
<dbReference type="OrthoDB" id="9783171at2"/>